<dbReference type="RefSeq" id="WP_051487772.1">
    <property type="nucleotide sequence ID" value="NZ_AQQW01000008.1"/>
</dbReference>
<evidence type="ECO:0000259" key="5">
    <source>
        <dbReference type="Pfam" id="PF00389"/>
    </source>
</evidence>
<dbReference type="InterPro" id="IPR006140">
    <property type="entry name" value="D-isomer_DH_NAD-bd"/>
</dbReference>
<evidence type="ECO:0000313" key="7">
    <source>
        <dbReference type="EMBL" id="ETW12049.1"/>
    </source>
</evidence>
<dbReference type="SUPFAM" id="SSF51735">
    <property type="entry name" value="NAD(P)-binding Rossmann-fold domains"/>
    <property type="match status" value="1"/>
</dbReference>
<dbReference type="InterPro" id="IPR006139">
    <property type="entry name" value="D-isomer_2_OHA_DH_cat_dom"/>
</dbReference>
<dbReference type="SUPFAM" id="SSF52283">
    <property type="entry name" value="Formate/glycerate dehydrogenase catalytic domain-like"/>
    <property type="match status" value="1"/>
</dbReference>
<dbReference type="EMBL" id="AQQW01000008">
    <property type="protein sequence ID" value="ETW12049.1"/>
    <property type="molecule type" value="Genomic_DNA"/>
</dbReference>
<dbReference type="InterPro" id="IPR036291">
    <property type="entry name" value="NAD(P)-bd_dom_sf"/>
</dbReference>
<dbReference type="FunFam" id="3.40.50.720:FF:000041">
    <property type="entry name" value="D-3-phosphoglycerate dehydrogenase"/>
    <property type="match status" value="1"/>
</dbReference>
<keyword evidence="3" id="KW-0520">NAD</keyword>
<dbReference type="Proteomes" id="UP000019063">
    <property type="component" value="Unassembled WGS sequence"/>
</dbReference>
<organism evidence="7 8">
    <name type="scientific">Roseivivax marinus</name>
    <dbReference type="NCBI Taxonomy" id="1379903"/>
    <lineage>
        <taxon>Bacteria</taxon>
        <taxon>Pseudomonadati</taxon>
        <taxon>Pseudomonadota</taxon>
        <taxon>Alphaproteobacteria</taxon>
        <taxon>Rhodobacterales</taxon>
        <taxon>Roseobacteraceae</taxon>
        <taxon>Roseivivax</taxon>
    </lineage>
</organism>
<dbReference type="eggNOG" id="COG1052">
    <property type="taxonomic scope" value="Bacteria"/>
</dbReference>
<dbReference type="PROSITE" id="PS00671">
    <property type="entry name" value="D_2_HYDROXYACID_DH_3"/>
    <property type="match status" value="1"/>
</dbReference>
<dbReference type="InterPro" id="IPR029753">
    <property type="entry name" value="D-isomer_DH_CS"/>
</dbReference>
<dbReference type="GO" id="GO:0047545">
    <property type="term" value="F:(S)-2-hydroxyglutarate dehydrogenase activity"/>
    <property type="evidence" value="ECO:0007669"/>
    <property type="project" value="UniProtKB-ARBA"/>
</dbReference>
<dbReference type="STRING" id="1379903.ATO8_13177"/>
<feature type="domain" description="D-isomer specific 2-hydroxyacid dehydrogenase catalytic" evidence="5">
    <location>
        <begin position="29"/>
        <end position="325"/>
    </location>
</feature>
<dbReference type="CDD" id="cd12169">
    <property type="entry name" value="PGDH_like_1"/>
    <property type="match status" value="1"/>
</dbReference>
<keyword evidence="2 4" id="KW-0560">Oxidoreductase</keyword>
<dbReference type="GO" id="GO:0051287">
    <property type="term" value="F:NAD binding"/>
    <property type="evidence" value="ECO:0007669"/>
    <property type="project" value="InterPro"/>
</dbReference>
<protein>
    <submittedName>
        <fullName evidence="7">NAD-binding D-isomer specific 2-hydroxyacid dehydrogenase</fullName>
    </submittedName>
</protein>
<gene>
    <name evidence="7" type="ORF">ATO8_13177</name>
</gene>
<dbReference type="GO" id="GO:0006564">
    <property type="term" value="P:L-serine biosynthetic process"/>
    <property type="evidence" value="ECO:0007669"/>
    <property type="project" value="UniProtKB-ARBA"/>
</dbReference>
<dbReference type="Pfam" id="PF02826">
    <property type="entry name" value="2-Hacid_dh_C"/>
    <property type="match status" value="1"/>
</dbReference>
<dbReference type="Gene3D" id="3.40.50.720">
    <property type="entry name" value="NAD(P)-binding Rossmann-like Domain"/>
    <property type="match status" value="2"/>
</dbReference>
<sequence length="330" mass="35755">MPDDRPLPRDRKARIAVLDDYMGVAHRMADWSRLEDRAELTFLTDPLPAGGVAEALAPYDAICLLRERTPIPGDVLRALPDLKAIAMTGRRNRTLDDETARDLGITVMTTEGSGNGIYATVELAWGHIIALMRCIPEENVAMHKGAWQTRLGSALYGRTLGLVGLGKLGSRMAGVAQAFGMNVIAWSPNLTTERASEGGAEYADKATLFAEADVISLHLVLGPSTRGIVGAEDLGRMKSDAILVNTSRGPLVDQNALLEALRTRSIRGAGIDVYDREPLPADHPIRDMDNALLTPHLGYATQETFRAFYGDCVDNLDGWLDGAPKRVLEG</sequence>
<evidence type="ECO:0000259" key="6">
    <source>
        <dbReference type="Pfam" id="PF02826"/>
    </source>
</evidence>
<name>W4HH68_9RHOB</name>
<dbReference type="PANTHER" id="PTHR42789">
    <property type="entry name" value="D-ISOMER SPECIFIC 2-HYDROXYACID DEHYDROGENASE FAMILY PROTEIN (AFU_ORTHOLOGUE AFUA_6G10090)"/>
    <property type="match status" value="1"/>
</dbReference>
<evidence type="ECO:0000256" key="1">
    <source>
        <dbReference type="ARBA" id="ARBA00005854"/>
    </source>
</evidence>
<reference evidence="7 8" key="1">
    <citation type="journal article" date="2014" name="Antonie Van Leeuwenhoek">
        <title>Roseivivax atlanticus sp. nov., isolated from surface seawater of the Atlantic Ocean.</title>
        <authorList>
            <person name="Li G."/>
            <person name="Lai Q."/>
            <person name="Liu X."/>
            <person name="Sun F."/>
            <person name="Shao Z."/>
        </authorList>
    </citation>
    <scope>NUCLEOTIDE SEQUENCE [LARGE SCALE GENOMIC DNA]</scope>
    <source>
        <strain evidence="7 8">22II-s10s</strain>
    </source>
</reference>
<proteinExistence type="inferred from homology"/>
<dbReference type="PANTHER" id="PTHR42789:SF1">
    <property type="entry name" value="D-ISOMER SPECIFIC 2-HYDROXYACID DEHYDROGENASE FAMILY PROTEIN (AFU_ORTHOLOGUE AFUA_6G10090)"/>
    <property type="match status" value="1"/>
</dbReference>
<evidence type="ECO:0000313" key="8">
    <source>
        <dbReference type="Proteomes" id="UP000019063"/>
    </source>
</evidence>
<dbReference type="GO" id="GO:0004617">
    <property type="term" value="F:phosphoglycerate dehydrogenase activity"/>
    <property type="evidence" value="ECO:0007669"/>
    <property type="project" value="UniProtKB-ARBA"/>
</dbReference>
<comment type="caution">
    <text evidence="7">The sequence shown here is derived from an EMBL/GenBank/DDBJ whole genome shotgun (WGS) entry which is preliminary data.</text>
</comment>
<keyword evidence="8" id="KW-1185">Reference proteome</keyword>
<accession>W4HH68</accession>
<dbReference type="InterPro" id="IPR050857">
    <property type="entry name" value="D-2-hydroxyacid_DH"/>
</dbReference>
<dbReference type="Pfam" id="PF00389">
    <property type="entry name" value="2-Hacid_dh"/>
    <property type="match status" value="1"/>
</dbReference>
<evidence type="ECO:0000256" key="4">
    <source>
        <dbReference type="RuleBase" id="RU003719"/>
    </source>
</evidence>
<feature type="domain" description="D-isomer specific 2-hydroxyacid dehydrogenase NAD-binding" evidence="6">
    <location>
        <begin position="126"/>
        <end position="298"/>
    </location>
</feature>
<evidence type="ECO:0000256" key="2">
    <source>
        <dbReference type="ARBA" id="ARBA00023002"/>
    </source>
</evidence>
<evidence type="ECO:0000256" key="3">
    <source>
        <dbReference type="ARBA" id="ARBA00023027"/>
    </source>
</evidence>
<dbReference type="AlphaFoldDB" id="W4HH68"/>
<dbReference type="PATRIC" id="fig|1317118.6.peg.2711"/>
<comment type="similarity">
    <text evidence="1 4">Belongs to the D-isomer specific 2-hydroxyacid dehydrogenase family.</text>
</comment>